<feature type="compositionally biased region" description="Polar residues" evidence="6">
    <location>
        <begin position="327"/>
        <end position="356"/>
    </location>
</feature>
<evidence type="ECO:0000313" key="9">
    <source>
        <dbReference type="EMBL" id="TGO47428.1"/>
    </source>
</evidence>
<feature type="compositionally biased region" description="Polar residues" evidence="6">
    <location>
        <begin position="207"/>
        <end position="264"/>
    </location>
</feature>
<feature type="compositionally biased region" description="Basic and acidic residues" evidence="6">
    <location>
        <begin position="402"/>
        <end position="419"/>
    </location>
</feature>
<evidence type="ECO:0008006" key="11">
    <source>
        <dbReference type="Google" id="ProtNLM"/>
    </source>
</evidence>
<dbReference type="Pfam" id="PF21509">
    <property type="entry name" value="Ezh2-like__CXC_fung"/>
    <property type="match status" value="1"/>
</dbReference>
<dbReference type="Proteomes" id="UP000297527">
    <property type="component" value="Unassembled WGS sequence"/>
</dbReference>
<dbReference type="InterPro" id="IPR045318">
    <property type="entry name" value="EZH1/2-like"/>
</dbReference>
<keyword evidence="3" id="KW-0949">S-adenosyl-L-methionine</keyword>
<dbReference type="GO" id="GO:0003682">
    <property type="term" value="F:chromatin binding"/>
    <property type="evidence" value="ECO:0007669"/>
    <property type="project" value="TreeGrafter"/>
</dbReference>
<evidence type="ECO:0000256" key="6">
    <source>
        <dbReference type="SAM" id="MobiDB-lite"/>
    </source>
</evidence>
<feature type="compositionally biased region" description="Basic residues" evidence="6">
    <location>
        <begin position="1273"/>
        <end position="1291"/>
    </location>
</feature>
<dbReference type="PANTHER" id="PTHR45747:SF4">
    <property type="entry name" value="HISTONE-LYSINE N-METHYLTRANSFERASE E(Z)"/>
    <property type="match status" value="1"/>
</dbReference>
<gene>
    <name evidence="9" type="ORF">BCON_0278g00050</name>
</gene>
<dbReference type="PROSITE" id="PS50280">
    <property type="entry name" value="SET"/>
    <property type="match status" value="1"/>
</dbReference>
<dbReference type="EMBL" id="PQXN01000277">
    <property type="protein sequence ID" value="TGO47428.1"/>
    <property type="molecule type" value="Genomic_DNA"/>
</dbReference>
<feature type="compositionally biased region" description="Acidic residues" evidence="6">
    <location>
        <begin position="454"/>
        <end position="468"/>
    </location>
</feature>
<evidence type="ECO:0000313" key="10">
    <source>
        <dbReference type="Proteomes" id="UP000297527"/>
    </source>
</evidence>
<keyword evidence="1" id="KW-0489">Methyltransferase</keyword>
<dbReference type="PROSITE" id="PS51633">
    <property type="entry name" value="CXC"/>
    <property type="match status" value="1"/>
</dbReference>
<name>A0A4Z1HE24_9HELO</name>
<protein>
    <recommendedName>
        <fullName evidence="11">SET domain-containing protein</fullName>
    </recommendedName>
</protein>
<keyword evidence="5" id="KW-0804">Transcription</keyword>
<dbReference type="PANTHER" id="PTHR45747">
    <property type="entry name" value="HISTONE-LYSINE N-METHYLTRANSFERASE E(Z)"/>
    <property type="match status" value="1"/>
</dbReference>
<evidence type="ECO:0000256" key="3">
    <source>
        <dbReference type="ARBA" id="ARBA00022691"/>
    </source>
</evidence>
<evidence type="ECO:0000259" key="7">
    <source>
        <dbReference type="PROSITE" id="PS50280"/>
    </source>
</evidence>
<dbReference type="InterPro" id="IPR046341">
    <property type="entry name" value="SET_dom_sf"/>
</dbReference>
<feature type="region of interest" description="Disordered" evidence="6">
    <location>
        <begin position="1254"/>
        <end position="1314"/>
    </location>
</feature>
<proteinExistence type="predicted"/>
<dbReference type="GO" id="GO:0031507">
    <property type="term" value="P:heterochromatin formation"/>
    <property type="evidence" value="ECO:0007669"/>
    <property type="project" value="TreeGrafter"/>
</dbReference>
<dbReference type="GO" id="GO:0005634">
    <property type="term" value="C:nucleus"/>
    <property type="evidence" value="ECO:0007669"/>
    <property type="project" value="TreeGrafter"/>
</dbReference>
<evidence type="ECO:0000256" key="4">
    <source>
        <dbReference type="ARBA" id="ARBA00023015"/>
    </source>
</evidence>
<feature type="compositionally biased region" description="Basic residues" evidence="6">
    <location>
        <begin position="420"/>
        <end position="435"/>
    </location>
</feature>
<feature type="compositionally biased region" description="Polar residues" evidence="6">
    <location>
        <begin position="376"/>
        <end position="397"/>
    </location>
</feature>
<feature type="domain" description="SET" evidence="7">
    <location>
        <begin position="1106"/>
        <end position="1227"/>
    </location>
</feature>
<feature type="region of interest" description="Disordered" evidence="6">
    <location>
        <begin position="1331"/>
        <end position="1371"/>
    </location>
</feature>
<evidence type="ECO:0000259" key="8">
    <source>
        <dbReference type="PROSITE" id="PS51633"/>
    </source>
</evidence>
<sequence length="1392" mass="154984">MSGVNGGSASRSIGGIRGYPAPSILIDLTDDSDKDKKRNGNRSEKRQEKSKETPTENPREISKEKRNKSFIDLCSSSDDEPSAPLTSQAKAKSTKLSASSSATSTEKLPVKTQKYKTGGTYSLSSDGESDDEFHKNLSESILKQNSGERSNDFINRRSHSSLKSNGAGIAGNVSSPRQDTSRTARKTVVSHRKSNSGSVGPVGFDLNRNNNTSTPSSIGSTPAASKSLRTATKPTVTSNLSHVMGQQSSPKATAQPTPDLSKLNSKIAKESSTERLPISNPVAPFPSDSSSLRNDPATSSVPTRLVPKRVAATIRQYSRSPEIKESPLSTRRSTSRMSDKQNQNDNDEFVSQNNLGAQKELQSRKDTGHLWGSRTRGATGSSESTAKQDKSPSSFITNELFEPNRKVMGRDMESGADIHKLRKGPYQKKGNHGGARRGPAWEKQKIEREGAQNTDEEAVDDDIDDGDDDVRSILQKGMTRGQTSSNVASRPASTRSNSPSLRVQEGERRGRLASSIPRSRGKSPVLDASSDMVSQESSAKEIKASLVRLGEIGMEDWGFSLERHLEKLQLRPLAMSNISSHDDDENPFASFTAQDETFDEAINLITRASKKAKTSNYVCPLMMGDGGVERTPSYTHHINVTRNHITGDDDILRYVPLVVQNEEKAMNKFERELNTAYTERLDNPRVKEQITQINRRVVVALRNIGFDNNCDMDTLVQYFLGHQSEKIPYPTREKQLVLKTLGGPLSSHLLKRMAMVAEVLAEYFKIDLETVVLSQSQFKAYIERSTSELHKRSDEPSARLETTAQFTCLICQGAACTTHGEYNYRKINKDIPSEENSSEIGSPQQSYFNKSDYEYAWEKSIMHLPDVLRKHNGRDHSDEDWHPELWNTDKDIVEACSDECYSGWKDWTNYSWTEEEENELKDALIIKPSRPCVLVEILEKPCWQIYSKILELEDKAPMSRSKSHQPSERVEWYNPKAVPRNRGLKPGWQDSTMAHLHELRSQPVPCVHEGPCSREMKCYCALNNLLCEQFCGCSDRCERRFAGCSCHSTGLACASDTCICFQMNRECGDQCNTCGAITRIRPQSRHKNELFQYGCQNIALQRGVNKKLILGKSPIEGAGFGLFTAEPVKKGDFLSEYTGELISDNETERRGVEYNAKFMSFLFSLNKEWTIDAMRMGNKTRFINHAESEADGMNCAAKILLVNGEHRIAFRATRDILIGEELLFDYGPKFAELYGLNKKSGKGKGKMPKTNKATLNRLGGNNGKGTVPGTVAAKRKGWQRGRSRKASKKAKVHEYDVAGPSNTASPGEEEAGNGDEMMLDTARNLNLNNMIQDSDTEDEILRGQGSDIEMGDAEEENENENEDGDEDGYEETAEFAVRRTARRAKIPLRYTR</sequence>
<evidence type="ECO:0000256" key="2">
    <source>
        <dbReference type="ARBA" id="ARBA00022679"/>
    </source>
</evidence>
<dbReference type="Pfam" id="PF00856">
    <property type="entry name" value="SET"/>
    <property type="match status" value="1"/>
</dbReference>
<feature type="domain" description="CXC" evidence="8">
    <location>
        <begin position="979"/>
        <end position="1091"/>
    </location>
</feature>
<accession>A0A4Z1HE24</accession>
<feature type="compositionally biased region" description="Acidic residues" evidence="6">
    <location>
        <begin position="1349"/>
        <end position="1371"/>
    </location>
</feature>
<keyword evidence="2" id="KW-0808">Transferase</keyword>
<dbReference type="GO" id="GO:0046976">
    <property type="term" value="F:histone H3K27 methyltransferase activity"/>
    <property type="evidence" value="ECO:0007669"/>
    <property type="project" value="TreeGrafter"/>
</dbReference>
<feature type="compositionally biased region" description="Polar residues" evidence="6">
    <location>
        <begin position="287"/>
        <end position="302"/>
    </location>
</feature>
<feature type="compositionally biased region" description="Basic and acidic residues" evidence="6">
    <location>
        <begin position="439"/>
        <end position="450"/>
    </location>
</feature>
<dbReference type="Gene3D" id="2.170.270.10">
    <property type="entry name" value="SET domain"/>
    <property type="match status" value="1"/>
</dbReference>
<keyword evidence="10" id="KW-1185">Reference proteome</keyword>
<feature type="compositionally biased region" description="Basic residues" evidence="6">
    <location>
        <begin position="183"/>
        <end position="194"/>
    </location>
</feature>
<feature type="compositionally biased region" description="Polar residues" evidence="6">
    <location>
        <begin position="480"/>
        <end position="501"/>
    </location>
</feature>
<reference evidence="9 10" key="1">
    <citation type="submission" date="2017-12" db="EMBL/GenBank/DDBJ databases">
        <title>Comparative genomics of Botrytis spp.</title>
        <authorList>
            <person name="Valero-Jimenez C.A."/>
            <person name="Tapia P."/>
            <person name="Veloso J."/>
            <person name="Silva-Moreno E."/>
            <person name="Staats M."/>
            <person name="Valdes J.H."/>
            <person name="Van Kan J.A.L."/>
        </authorList>
    </citation>
    <scope>NUCLEOTIDE SEQUENCE [LARGE SCALE GENOMIC DNA]</scope>
    <source>
        <strain evidence="9 10">MUCL11595</strain>
    </source>
</reference>
<dbReference type="SMART" id="SM00317">
    <property type="entry name" value="SET"/>
    <property type="match status" value="1"/>
</dbReference>
<evidence type="ECO:0000256" key="1">
    <source>
        <dbReference type="ARBA" id="ARBA00022603"/>
    </source>
</evidence>
<feature type="compositionally biased region" description="Basic and acidic residues" evidence="6">
    <location>
        <begin position="31"/>
        <end position="69"/>
    </location>
</feature>
<dbReference type="InterPro" id="IPR001214">
    <property type="entry name" value="SET_dom"/>
</dbReference>
<organism evidence="9 10">
    <name type="scientific">Botryotinia convoluta</name>
    <dbReference type="NCBI Taxonomy" id="54673"/>
    <lineage>
        <taxon>Eukaryota</taxon>
        <taxon>Fungi</taxon>
        <taxon>Dikarya</taxon>
        <taxon>Ascomycota</taxon>
        <taxon>Pezizomycotina</taxon>
        <taxon>Leotiomycetes</taxon>
        <taxon>Helotiales</taxon>
        <taxon>Sclerotiniaceae</taxon>
        <taxon>Botryotinia</taxon>
    </lineage>
</organism>
<feature type="compositionally biased region" description="Polar residues" evidence="6">
    <location>
        <begin position="138"/>
        <end position="148"/>
    </location>
</feature>
<comment type="caution">
    <text evidence="9">The sequence shown here is derived from an EMBL/GenBank/DDBJ whole genome shotgun (WGS) entry which is preliminary data.</text>
</comment>
<feature type="compositionally biased region" description="Low complexity" evidence="6">
    <location>
        <begin position="86"/>
        <end position="107"/>
    </location>
</feature>
<keyword evidence="4" id="KW-0805">Transcription regulation</keyword>
<dbReference type="InterPro" id="IPR026489">
    <property type="entry name" value="CXC_dom"/>
</dbReference>
<dbReference type="GO" id="GO:0032259">
    <property type="term" value="P:methylation"/>
    <property type="evidence" value="ECO:0007669"/>
    <property type="project" value="UniProtKB-KW"/>
</dbReference>
<dbReference type="SUPFAM" id="SSF82199">
    <property type="entry name" value="SET domain"/>
    <property type="match status" value="1"/>
</dbReference>
<evidence type="ECO:0000256" key="5">
    <source>
        <dbReference type="ARBA" id="ARBA00023163"/>
    </source>
</evidence>
<dbReference type="InterPro" id="IPR048360">
    <property type="entry name" value="Ezh2_CXC_fung"/>
</dbReference>
<dbReference type="OrthoDB" id="6141102at2759"/>
<feature type="region of interest" description="Disordered" evidence="6">
    <location>
        <begin position="1"/>
        <end position="539"/>
    </location>
</feature>